<dbReference type="Pfam" id="PF00300">
    <property type="entry name" value="His_Phos_1"/>
    <property type="match status" value="1"/>
</dbReference>
<dbReference type="GO" id="GO:0016791">
    <property type="term" value="F:phosphatase activity"/>
    <property type="evidence" value="ECO:0007669"/>
    <property type="project" value="TreeGrafter"/>
</dbReference>
<dbReference type="GeneID" id="28852563"/>
<dbReference type="OrthoDB" id="354304at2759"/>
<dbReference type="InterPro" id="IPR029033">
    <property type="entry name" value="His_PPase_superfam"/>
</dbReference>
<proteinExistence type="predicted"/>
<protein>
    <submittedName>
        <fullName evidence="2">Histidine phosphatase superfamily (Branch 1) domain-containing protein</fullName>
    </submittedName>
</protein>
<dbReference type="EMBL" id="LSBJ02000010">
    <property type="protein sequence ID" value="OAQ59116.1"/>
    <property type="molecule type" value="Genomic_DNA"/>
</dbReference>
<dbReference type="SMART" id="SM00855">
    <property type="entry name" value="PGAM"/>
    <property type="match status" value="1"/>
</dbReference>
<organism evidence="2 3">
    <name type="scientific">Pochonia chlamydosporia 170</name>
    <dbReference type="NCBI Taxonomy" id="1380566"/>
    <lineage>
        <taxon>Eukaryota</taxon>
        <taxon>Fungi</taxon>
        <taxon>Dikarya</taxon>
        <taxon>Ascomycota</taxon>
        <taxon>Pezizomycotina</taxon>
        <taxon>Sordariomycetes</taxon>
        <taxon>Hypocreomycetidae</taxon>
        <taxon>Hypocreales</taxon>
        <taxon>Clavicipitaceae</taxon>
        <taxon>Pochonia</taxon>
    </lineage>
</organism>
<dbReference type="PANTHER" id="PTHR48100">
    <property type="entry name" value="BROAD-SPECIFICITY PHOSPHATASE YOR283W-RELATED"/>
    <property type="match status" value="1"/>
</dbReference>
<feature type="region of interest" description="Disordered" evidence="1">
    <location>
        <begin position="89"/>
        <end position="111"/>
    </location>
</feature>
<dbReference type="AlphaFoldDB" id="A0A179F0Z1"/>
<dbReference type="PANTHER" id="PTHR48100:SF44">
    <property type="entry name" value="PHOSPHATASE C1620.13-RELATED"/>
    <property type="match status" value="1"/>
</dbReference>
<comment type="caution">
    <text evidence="2">The sequence shown here is derived from an EMBL/GenBank/DDBJ whole genome shotgun (WGS) entry which is preliminary data.</text>
</comment>
<accession>A0A179F0Z1</accession>
<dbReference type="Proteomes" id="UP000078397">
    <property type="component" value="Unassembled WGS sequence"/>
</dbReference>
<dbReference type="SUPFAM" id="SSF53254">
    <property type="entry name" value="Phosphoglycerate mutase-like"/>
    <property type="match status" value="1"/>
</dbReference>
<dbReference type="CDD" id="cd07067">
    <property type="entry name" value="HP_PGM_like"/>
    <property type="match status" value="1"/>
</dbReference>
<gene>
    <name evidence="2" type="ORF">VFPPC_10148</name>
</gene>
<dbReference type="RefSeq" id="XP_018137171.1">
    <property type="nucleotide sequence ID" value="XM_018288569.1"/>
</dbReference>
<evidence type="ECO:0000313" key="2">
    <source>
        <dbReference type="EMBL" id="OAQ59116.1"/>
    </source>
</evidence>
<dbReference type="GO" id="GO:0005829">
    <property type="term" value="C:cytosol"/>
    <property type="evidence" value="ECO:0007669"/>
    <property type="project" value="TreeGrafter"/>
</dbReference>
<dbReference type="KEGG" id="pchm:VFPPC_10148"/>
<keyword evidence="3" id="KW-1185">Reference proteome</keyword>
<name>A0A179F0Z1_METCM</name>
<evidence type="ECO:0000256" key="1">
    <source>
        <dbReference type="SAM" id="MobiDB-lite"/>
    </source>
</evidence>
<dbReference type="InterPro" id="IPR050275">
    <property type="entry name" value="PGM_Phosphatase"/>
</dbReference>
<evidence type="ECO:0000313" key="3">
    <source>
        <dbReference type="Proteomes" id="UP000078397"/>
    </source>
</evidence>
<reference evidence="2 3" key="1">
    <citation type="journal article" date="2016" name="PLoS Pathog.">
        <title>Biosynthesis of antibiotic leucinostatins in bio-control fungus Purpureocillium lilacinum and their inhibition on phytophthora revealed by genome mining.</title>
        <authorList>
            <person name="Wang G."/>
            <person name="Liu Z."/>
            <person name="Lin R."/>
            <person name="Li E."/>
            <person name="Mao Z."/>
            <person name="Ling J."/>
            <person name="Yang Y."/>
            <person name="Yin W.B."/>
            <person name="Xie B."/>
        </authorList>
    </citation>
    <scope>NUCLEOTIDE SEQUENCE [LARGE SCALE GENOMIC DNA]</scope>
    <source>
        <strain evidence="2">170</strain>
    </source>
</reference>
<dbReference type="InterPro" id="IPR013078">
    <property type="entry name" value="His_Pase_superF_clade-1"/>
</dbReference>
<dbReference type="STRING" id="1380566.A0A179F0Z1"/>
<sequence length="276" mass="30844">MRLFFIRHAESVNNVASQHTNVINSPLTTHGAVQAHRLADRLAKDAVISHVFSSPLTCCVRTAEAISDAQNKVRGRSLNAIQLWELQGREDTESGQKSTDARSSRPKDQLSIDNSDWMHEMRLKANYFTDNYLIPLLCCDDENEMACAIVTQGNELNVLAKAFFDRIPRGDIILPPDPEKQGLIIDSSLVVFPPWAITGVLDVIVSPRSDSTVVQQPTPKLPFQADIRRVNCRSHLEKLQKARGGVGSAPFDEKQRTIHNFFTPLPQTPRPDDLNN</sequence>
<dbReference type="Gene3D" id="3.40.50.1240">
    <property type="entry name" value="Phosphoglycerate mutase-like"/>
    <property type="match status" value="1"/>
</dbReference>